<keyword evidence="1" id="KW-0472">Membrane</keyword>
<dbReference type="InterPro" id="IPR026268">
    <property type="entry name" value="RseC"/>
</dbReference>
<dbReference type="PANTHER" id="PTHR35867">
    <property type="entry name" value="PROTEIN RSEC"/>
    <property type="match status" value="1"/>
</dbReference>
<sequence>MIEHLGIVEAVQDGKTTISVATGGCRSCHKESECGIGQVAGGRAVTRLTLPAPSGLQVGESVRVRISEDSLRRSAFMGYLLPPVMMLLSAALGHFAIGGDVAVAVGALTGFLFALLLARLAPARLPEVSAATPTHEATPQPNVLSH</sequence>
<evidence type="ECO:0000313" key="3">
    <source>
        <dbReference type="Proteomes" id="UP000247555"/>
    </source>
</evidence>
<dbReference type="PIRSF" id="PIRSF004923">
    <property type="entry name" value="RseC"/>
    <property type="match status" value="1"/>
</dbReference>
<name>A0A318KYN8_9NEIS</name>
<reference evidence="2 3" key="1">
    <citation type="submission" date="2018-05" db="EMBL/GenBank/DDBJ databases">
        <title>Genomic Encyclopedia of Type Strains, Phase IV (KMG-IV): sequencing the most valuable type-strain genomes for metagenomic binning, comparative biology and taxonomic classification.</title>
        <authorList>
            <person name="Goeker M."/>
        </authorList>
    </citation>
    <scope>NUCLEOTIDE SEQUENCE [LARGE SCALE GENOMIC DNA]</scope>
    <source>
        <strain evidence="2 3">DSM 29661</strain>
    </source>
</reference>
<dbReference type="PANTHER" id="PTHR35867:SF1">
    <property type="entry name" value="PROTEIN RSEC"/>
    <property type="match status" value="1"/>
</dbReference>
<organism evidence="2 3">
    <name type="scientific">Rivihabitans pingtungensis</name>
    <dbReference type="NCBI Taxonomy" id="1054498"/>
    <lineage>
        <taxon>Bacteria</taxon>
        <taxon>Pseudomonadati</taxon>
        <taxon>Pseudomonadota</taxon>
        <taxon>Betaproteobacteria</taxon>
        <taxon>Neisseriales</taxon>
        <taxon>Aquaspirillaceae</taxon>
        <taxon>Rivihabitans</taxon>
    </lineage>
</organism>
<dbReference type="RefSeq" id="WP_110389892.1">
    <property type="nucleotide sequence ID" value="NZ_CALCOA010000149.1"/>
</dbReference>
<dbReference type="Proteomes" id="UP000247555">
    <property type="component" value="Unassembled WGS sequence"/>
</dbReference>
<keyword evidence="1" id="KW-1133">Transmembrane helix</keyword>
<dbReference type="AlphaFoldDB" id="A0A318KYN8"/>
<keyword evidence="3" id="KW-1185">Reference proteome</keyword>
<dbReference type="Pfam" id="PF04246">
    <property type="entry name" value="RseC_MucC"/>
    <property type="match status" value="1"/>
</dbReference>
<proteinExistence type="predicted"/>
<dbReference type="OrthoDB" id="9181011at2"/>
<dbReference type="InterPro" id="IPR007359">
    <property type="entry name" value="SigmaE_reg_RseC_MucC"/>
</dbReference>
<evidence type="ECO:0000256" key="1">
    <source>
        <dbReference type="SAM" id="Phobius"/>
    </source>
</evidence>
<evidence type="ECO:0000313" key="2">
    <source>
        <dbReference type="EMBL" id="PXX80865.1"/>
    </source>
</evidence>
<protein>
    <submittedName>
        <fullName evidence="2">RseC/MucC-like positive regulator of sigma(E)</fullName>
    </submittedName>
</protein>
<comment type="caution">
    <text evidence="2">The sequence shown here is derived from an EMBL/GenBank/DDBJ whole genome shotgun (WGS) entry which is preliminary data.</text>
</comment>
<accession>A0A318KYN8</accession>
<keyword evidence="1" id="KW-0812">Transmembrane</keyword>
<gene>
    <name evidence="2" type="ORF">DFR34_103208</name>
</gene>
<dbReference type="EMBL" id="QJKI01000003">
    <property type="protein sequence ID" value="PXX80865.1"/>
    <property type="molecule type" value="Genomic_DNA"/>
</dbReference>
<feature type="transmembrane region" description="Helical" evidence="1">
    <location>
        <begin position="101"/>
        <end position="121"/>
    </location>
</feature>
<feature type="transmembrane region" description="Helical" evidence="1">
    <location>
        <begin position="75"/>
        <end position="95"/>
    </location>
</feature>